<comment type="caution">
    <text evidence="3">The sequence shown here is derived from an EMBL/GenBank/DDBJ whole genome shotgun (WGS) entry which is preliminary data.</text>
</comment>
<feature type="signal peptide" evidence="2">
    <location>
        <begin position="1"/>
        <end position="31"/>
    </location>
</feature>
<feature type="chain" id="PRO_5046113778" evidence="2">
    <location>
        <begin position="32"/>
        <end position="374"/>
    </location>
</feature>
<keyword evidence="2" id="KW-0732">Signal</keyword>
<evidence type="ECO:0000256" key="2">
    <source>
        <dbReference type="SAM" id="SignalP"/>
    </source>
</evidence>
<evidence type="ECO:0000313" key="4">
    <source>
        <dbReference type="Proteomes" id="UP001204621"/>
    </source>
</evidence>
<keyword evidence="4" id="KW-1185">Reference proteome</keyword>
<dbReference type="EMBL" id="JANUGU010000004">
    <property type="protein sequence ID" value="MCS0659012.1"/>
    <property type="molecule type" value="Genomic_DNA"/>
</dbReference>
<organism evidence="3 4">
    <name type="scientific">Massilia terrae</name>
    <dbReference type="NCBI Taxonomy" id="1811224"/>
    <lineage>
        <taxon>Bacteria</taxon>
        <taxon>Pseudomonadati</taxon>
        <taxon>Pseudomonadota</taxon>
        <taxon>Betaproteobacteria</taxon>
        <taxon>Burkholderiales</taxon>
        <taxon>Oxalobacteraceae</taxon>
        <taxon>Telluria group</taxon>
        <taxon>Massilia</taxon>
    </lineage>
</organism>
<dbReference type="Proteomes" id="UP001204621">
    <property type="component" value="Unassembled WGS sequence"/>
</dbReference>
<dbReference type="PROSITE" id="PS51257">
    <property type="entry name" value="PROKAR_LIPOPROTEIN"/>
    <property type="match status" value="1"/>
</dbReference>
<gene>
    <name evidence="3" type="ORF">NX778_13155</name>
</gene>
<name>A0ABT2CYG0_9BURK</name>
<accession>A0ABT2CYG0</accession>
<feature type="region of interest" description="Disordered" evidence="1">
    <location>
        <begin position="355"/>
        <end position="374"/>
    </location>
</feature>
<evidence type="ECO:0000256" key="1">
    <source>
        <dbReference type="SAM" id="MobiDB-lite"/>
    </source>
</evidence>
<protein>
    <submittedName>
        <fullName evidence="3">Uncharacterized protein</fullName>
    </submittedName>
</protein>
<sequence>MNANKRSKLKASILVLAPVASLLLACGPASAYTGSRDPLKQPFASNSIWNMPIGSGAVFTPANISPTPGNNIWAKMPGADTEKIVLTPTAPLTTLNTSSAGWTGANRCSATGGLLMQVPMPSNYVVPNSTLNSSASFLLADGRTIVQTQPLARCTAGAPGTAMAKFANVDLFGTGITGAHGGSGLSAIGGSIRLGELRPGTTTGPRHALKVNVYAKEVLYKCTTSSACFRWPAVKADSYAVGWYGTANNNSNVQTKMGALLAIPPSINIAALGLETKPAMQLAWTLQNYGAYVVDDTYAPGFDLNVEDGPSGSKTAEFQADWGFAMEQRVNNNTPWVRDIQRLVKALSVVSNNTATTIGGGGTPKQPLAAPIAP</sequence>
<reference evidence="3 4" key="1">
    <citation type="submission" date="2022-08" db="EMBL/GenBank/DDBJ databases">
        <title>Reclassification of Massilia species as members of the genera Telluria, Duganella, Pseudoduganella, Mokoshia gen. nov. and Zemynaea gen. nov. using orthogonal and non-orthogonal genome-based approaches.</title>
        <authorList>
            <person name="Bowman J.P."/>
        </authorList>
    </citation>
    <scope>NUCLEOTIDE SEQUENCE [LARGE SCALE GENOMIC DNA]</scope>
    <source>
        <strain evidence="3 4">JCM 31606</strain>
    </source>
</reference>
<proteinExistence type="predicted"/>
<evidence type="ECO:0000313" key="3">
    <source>
        <dbReference type="EMBL" id="MCS0659012.1"/>
    </source>
</evidence>
<dbReference type="RefSeq" id="WP_258812205.1">
    <property type="nucleotide sequence ID" value="NZ_JANUGU010000004.1"/>
</dbReference>